<evidence type="ECO:0000256" key="1">
    <source>
        <dbReference type="ARBA" id="ARBA00022723"/>
    </source>
</evidence>
<dbReference type="InterPro" id="IPR058594">
    <property type="entry name" value="PB1-like_dom_pln"/>
</dbReference>
<feature type="compositionally biased region" description="Acidic residues" evidence="5">
    <location>
        <begin position="367"/>
        <end position="386"/>
    </location>
</feature>
<dbReference type="PANTHER" id="PTHR31973:SF187">
    <property type="entry name" value="MUTATOR TRANSPOSASE MUDRA PROTEIN"/>
    <property type="match status" value="1"/>
</dbReference>
<feature type="region of interest" description="Disordered" evidence="5">
    <location>
        <begin position="991"/>
        <end position="1119"/>
    </location>
</feature>
<dbReference type="PROSITE" id="PS50966">
    <property type="entry name" value="ZF_SWIM"/>
    <property type="match status" value="1"/>
</dbReference>
<evidence type="ECO:0000313" key="7">
    <source>
        <dbReference type="EMBL" id="RHN50929.1"/>
    </source>
</evidence>
<dbReference type="InterPro" id="IPR007527">
    <property type="entry name" value="Znf_SWIM"/>
</dbReference>
<keyword evidence="2 4" id="KW-0863">Zinc-finger</keyword>
<evidence type="ECO:0000256" key="3">
    <source>
        <dbReference type="ARBA" id="ARBA00022833"/>
    </source>
</evidence>
<keyword evidence="3" id="KW-0862">Zinc</keyword>
<evidence type="ECO:0000256" key="5">
    <source>
        <dbReference type="SAM" id="MobiDB-lite"/>
    </source>
</evidence>
<evidence type="ECO:0000256" key="2">
    <source>
        <dbReference type="ARBA" id="ARBA00022771"/>
    </source>
</evidence>
<feature type="compositionally biased region" description="Low complexity" evidence="5">
    <location>
        <begin position="347"/>
        <end position="363"/>
    </location>
</feature>
<keyword evidence="1" id="KW-0479">Metal-binding</keyword>
<dbReference type="OrthoDB" id="89842at2759"/>
<dbReference type="Pfam" id="PF04434">
    <property type="entry name" value="SWIM"/>
    <property type="match status" value="1"/>
</dbReference>
<dbReference type="Proteomes" id="UP000265566">
    <property type="component" value="Chromosome 6"/>
</dbReference>
<feature type="compositionally biased region" description="Basic residues" evidence="5">
    <location>
        <begin position="1078"/>
        <end position="1089"/>
    </location>
</feature>
<accession>A0A396HCB5</accession>
<organism evidence="7">
    <name type="scientific">Medicago truncatula</name>
    <name type="common">Barrel medic</name>
    <name type="synonym">Medicago tribuloides</name>
    <dbReference type="NCBI Taxonomy" id="3880"/>
    <lineage>
        <taxon>Eukaryota</taxon>
        <taxon>Viridiplantae</taxon>
        <taxon>Streptophyta</taxon>
        <taxon>Embryophyta</taxon>
        <taxon>Tracheophyta</taxon>
        <taxon>Spermatophyta</taxon>
        <taxon>Magnoliopsida</taxon>
        <taxon>eudicotyledons</taxon>
        <taxon>Gunneridae</taxon>
        <taxon>Pentapetalae</taxon>
        <taxon>rosids</taxon>
        <taxon>fabids</taxon>
        <taxon>Fabales</taxon>
        <taxon>Fabaceae</taxon>
        <taxon>Papilionoideae</taxon>
        <taxon>50 kb inversion clade</taxon>
        <taxon>NPAAA clade</taxon>
        <taxon>Hologalegina</taxon>
        <taxon>IRL clade</taxon>
        <taxon>Trifolieae</taxon>
        <taxon>Medicago</taxon>
    </lineage>
</organism>
<protein>
    <submittedName>
        <fullName evidence="7">Putative transcription factor interactor and regulator CCHC(Zn) family</fullName>
    </submittedName>
</protein>
<feature type="region of interest" description="Disordered" evidence="5">
    <location>
        <begin position="347"/>
        <end position="391"/>
    </location>
</feature>
<feature type="compositionally biased region" description="Basic residues" evidence="5">
    <location>
        <begin position="946"/>
        <end position="955"/>
    </location>
</feature>
<feature type="region of interest" description="Disordered" evidence="5">
    <location>
        <begin position="123"/>
        <end position="222"/>
    </location>
</feature>
<feature type="compositionally biased region" description="Basic residues" evidence="5">
    <location>
        <begin position="301"/>
        <end position="329"/>
    </location>
</feature>
<reference evidence="7" key="1">
    <citation type="journal article" date="2018" name="Nat. Plants">
        <title>Whole-genome landscape of Medicago truncatula symbiotic genes.</title>
        <authorList>
            <person name="Pecrix Y."/>
            <person name="Gamas P."/>
            <person name="Carrere S."/>
        </authorList>
    </citation>
    <scope>NUCLEOTIDE SEQUENCE</scope>
    <source>
        <tissue evidence="7">Leaves</tissue>
    </source>
</reference>
<dbReference type="Pfam" id="PF26130">
    <property type="entry name" value="PB1-like"/>
    <property type="match status" value="1"/>
</dbReference>
<comment type="caution">
    <text evidence="7">The sequence shown here is derived from an EMBL/GenBank/DDBJ whole genome shotgun (WGS) entry which is preliminary data.</text>
</comment>
<dbReference type="InterPro" id="IPR004332">
    <property type="entry name" value="Transposase_MuDR"/>
</dbReference>
<dbReference type="AlphaFoldDB" id="A0A396HCB5"/>
<dbReference type="GO" id="GO:0008270">
    <property type="term" value="F:zinc ion binding"/>
    <property type="evidence" value="ECO:0007669"/>
    <property type="project" value="UniProtKB-KW"/>
</dbReference>
<feature type="compositionally biased region" description="Low complexity" evidence="5">
    <location>
        <begin position="999"/>
        <end position="1068"/>
    </location>
</feature>
<dbReference type="InterPro" id="IPR018289">
    <property type="entry name" value="MULE_transposase_dom"/>
</dbReference>
<dbReference type="SMART" id="SM00575">
    <property type="entry name" value="ZnF_PMZ"/>
    <property type="match status" value="1"/>
</dbReference>
<evidence type="ECO:0000256" key="4">
    <source>
        <dbReference type="PROSITE-ProRule" id="PRU00325"/>
    </source>
</evidence>
<feature type="compositionally biased region" description="Basic and acidic residues" evidence="5">
    <location>
        <begin position="189"/>
        <end position="210"/>
    </location>
</feature>
<proteinExistence type="predicted"/>
<feature type="region of interest" description="Disordered" evidence="5">
    <location>
        <begin position="933"/>
        <end position="978"/>
    </location>
</feature>
<name>A0A396HCB5_MEDTR</name>
<feature type="compositionally biased region" description="Polar residues" evidence="5">
    <location>
        <begin position="281"/>
        <end position="290"/>
    </location>
</feature>
<feature type="region of interest" description="Disordered" evidence="5">
    <location>
        <begin position="273"/>
        <end position="334"/>
    </location>
</feature>
<dbReference type="Gramene" id="rna35285">
    <property type="protein sequence ID" value="RHN50929.1"/>
    <property type="gene ID" value="gene35285"/>
</dbReference>
<dbReference type="Pfam" id="PF10551">
    <property type="entry name" value="MULE"/>
    <property type="match status" value="1"/>
</dbReference>
<gene>
    <name evidence="7" type="ORF">MtrunA17_Chr6g0462901</name>
</gene>
<sequence length="1119" mass="124026">MDQIFECVVHHAGDFSSFMDPNYVGPVETLDCEPDVFSYFALLATLKRLGYVSLNSLWYFDPSMEDGMIPLNSDVGCRRMQSIAYEFDKVHLYAVHPMSQPDVVALDPLIEYPCMAPPVPPVVNETNIGPNDVGPTGEGKDADCGVSGPTSEGKDADDGVSGPNSDVNGNGPELDLNDLGPMIEEDDLFGEHENGPGLDEGGHNGLREDEYGLGNEEGDVNVGSDREDSALNVHFNDSDVEVCIEGNLDSEVGESTAGINAETVNVETVFGEGSGARENEATVNEANAQSEGVVGEGPGKKGNKKKCGSGKKKGGSGKRRGRGRPKKKKTNEEHVFEDDIIETIRRSVNTEGEVGESSVVGEKGLSDVEEYNSDELDSGSDSDEDGVGNPKFPTFKMPVSMKGYKWEVGTLFMTKVEFQDAVRSFAVENCKDLKFKKNDKRRVVVVCKGEGCEWKMYCAPIPGEETWQLRKVTADDHTCGTEFRVKLMNSKWLGSKLHTRVREDRDIKVTTIMDRAQLKWGVGVNRSKAYRAKNYAVQFVEGSFRDQYRRLHDYGGELLRSNPHSSVTITSTPYIGTEADLENPEAVVCPHFQRMYVCFKGCRDSFFKCRPIIGLDGCFLKTPYGGMLLTAIGMDPNDQILPIAYAVVEGENKESWMWFLEFLIADLGGTRLCNTYTIISDQQKGLLPAIDTLLPQAEQRFCVRHLYNNFRKKFPGKKLKELMWRAAKSTYRNAFEREMMAIKAISEEAFDYLCQIEPRHWTKAMFKGDSKCDTLVNNISEAFNSVIVVPRSKPIVSMLEDIRVYVMERWQKNREKIAKYVDGEVLPNIKKRLEKESSYTNNWLVRQADDNDFQVTHISNTGDKYAVNLLDKVCDCRKWLLTGLPCCHAIACMKHKNYRIADYVPPIFKKEQYAACYSSIILPVNGQDLWKRTECTDLQPPPVKRQPGRPKKKRRLDASELMRNNSEMKRATYGSKCSSCKQTGHNKSTCPLPTPAINQTAPSAHAQATSQAAPSAHAHASSQPAPSAHAQATSHPAPSAHASSQPTPSAHAPSAHAHAHTSSQPAPSKTQASQQPTLKKKRSPRKRKNVDHVAATQPTQAKKKGKSVPKKNAVSASQP</sequence>
<feature type="domain" description="SWIM-type" evidence="6">
    <location>
        <begin position="865"/>
        <end position="897"/>
    </location>
</feature>
<dbReference type="Pfam" id="PF03108">
    <property type="entry name" value="DBD_Tnp_Mut"/>
    <property type="match status" value="1"/>
</dbReference>
<dbReference type="EMBL" id="PSQE01000006">
    <property type="protein sequence ID" value="RHN50929.1"/>
    <property type="molecule type" value="Genomic_DNA"/>
</dbReference>
<dbReference type="InterPro" id="IPR006564">
    <property type="entry name" value="Znf_PMZ"/>
</dbReference>
<feature type="compositionally biased region" description="Basic and acidic residues" evidence="5">
    <location>
        <begin position="956"/>
        <end position="970"/>
    </location>
</feature>
<dbReference type="PANTHER" id="PTHR31973">
    <property type="entry name" value="POLYPROTEIN, PUTATIVE-RELATED"/>
    <property type="match status" value="1"/>
</dbReference>
<evidence type="ECO:0000259" key="6">
    <source>
        <dbReference type="PROSITE" id="PS50966"/>
    </source>
</evidence>